<dbReference type="PROSITE" id="PS51296">
    <property type="entry name" value="RIESKE"/>
    <property type="match status" value="1"/>
</dbReference>
<dbReference type="SUPFAM" id="SSF50022">
    <property type="entry name" value="ISP domain"/>
    <property type="match status" value="1"/>
</dbReference>
<dbReference type="InterPro" id="IPR015879">
    <property type="entry name" value="Ring_hydroxy_dOase_asu_C_dom"/>
</dbReference>
<dbReference type="SUPFAM" id="SSF55961">
    <property type="entry name" value="Bet v1-like"/>
    <property type="match status" value="1"/>
</dbReference>
<dbReference type="InterPro" id="IPR036922">
    <property type="entry name" value="Rieske_2Fe-2S_sf"/>
</dbReference>
<keyword evidence="2" id="KW-0001">2Fe-2S</keyword>
<dbReference type="InterPro" id="IPR015881">
    <property type="entry name" value="ARHD_Rieske_2Fe_2S"/>
</dbReference>
<keyword evidence="4 10" id="KW-0223">Dioxygenase</keyword>
<evidence type="ECO:0000256" key="8">
    <source>
        <dbReference type="ARBA" id="ARBA00023027"/>
    </source>
</evidence>
<dbReference type="Proteomes" id="UP000061603">
    <property type="component" value="Chromosome"/>
</dbReference>
<dbReference type="Pfam" id="PF00355">
    <property type="entry name" value="Rieske"/>
    <property type="match status" value="1"/>
</dbReference>
<organism evidence="10 11">
    <name type="scientific">Rugosibacter aromaticivorans</name>
    <dbReference type="NCBI Taxonomy" id="1565605"/>
    <lineage>
        <taxon>Bacteria</taxon>
        <taxon>Pseudomonadati</taxon>
        <taxon>Pseudomonadota</taxon>
        <taxon>Betaproteobacteria</taxon>
        <taxon>Nitrosomonadales</taxon>
        <taxon>Sterolibacteriaceae</taxon>
        <taxon>Rugosibacter</taxon>
    </lineage>
</organism>
<evidence type="ECO:0000256" key="3">
    <source>
        <dbReference type="ARBA" id="ARBA00022723"/>
    </source>
</evidence>
<dbReference type="InterPro" id="IPR017941">
    <property type="entry name" value="Rieske_2Fe-2S"/>
</dbReference>
<dbReference type="EMBL" id="CP010554">
    <property type="protein sequence ID" value="AJP49631.1"/>
    <property type="molecule type" value="Genomic_DNA"/>
</dbReference>
<keyword evidence="6" id="KW-0408">Iron</keyword>
<dbReference type="Gene3D" id="2.102.10.10">
    <property type="entry name" value="Rieske [2Fe-2S] iron-sulphur domain"/>
    <property type="match status" value="1"/>
</dbReference>
<keyword evidence="7" id="KW-0411">Iron-sulfur</keyword>
<dbReference type="GO" id="GO:0051213">
    <property type="term" value="F:dioxygenase activity"/>
    <property type="evidence" value="ECO:0007669"/>
    <property type="project" value="UniProtKB-KW"/>
</dbReference>
<dbReference type="PROSITE" id="PS00570">
    <property type="entry name" value="RING_HYDROXYL_ALPHA"/>
    <property type="match status" value="1"/>
</dbReference>
<evidence type="ECO:0000256" key="2">
    <source>
        <dbReference type="ARBA" id="ARBA00022714"/>
    </source>
</evidence>
<feature type="domain" description="Rieske" evidence="9">
    <location>
        <begin position="38"/>
        <end position="137"/>
    </location>
</feature>
<name>A0A0C5JQZ9_9PROT</name>
<evidence type="ECO:0000313" key="10">
    <source>
        <dbReference type="EMBL" id="AJP49631.1"/>
    </source>
</evidence>
<evidence type="ECO:0000256" key="4">
    <source>
        <dbReference type="ARBA" id="ARBA00022964"/>
    </source>
</evidence>
<dbReference type="KEGG" id="rbu:PG1C_11580"/>
<sequence length="433" mass="49013">MLFDRRPDAGVYRVDRSIYSDPAWLELEMRHIFEGSWIFLCHESQIALPHDFITTTMGRRPIFVQRDGNQRIGAFINACSHRGAQLCRTEQGNRKFHVCTYHGWTFDATGQSVWVQRPEQGYTDTFTLEDVALERVARVESYRGFVFGSLNPEVPPLAEHLGGAASFIDMLFDQCPEGWTVLPGKTSCIYHGNWKLMLENGGGDGLHPDYAHKSLLGIAKRKTERAGAIRTMQIDKMHEKIGRQWTFGHGHTGIWFNFPNPEDRPIYRQKDRLTQAFGETRATWMTSIFRNLSVYPNLHLLDQMATLIRTFRPISVNQTEITFYCLAPKVESAEERIRRLRQYEEFFMGSGMGTPDDNAEFEYCQAGAGGTSASGNSFISFGLHNRIVGADETAQALGIPLESSGLIGYEGCSMSQFDEWLRLMTRSGGMASS</sequence>
<gene>
    <name evidence="10" type="ORF">PG1C_11580</name>
</gene>
<dbReference type="PATRIC" id="fig|1565605.3.peg.2464"/>
<dbReference type="HOGENOM" id="CLU_026244_4_1_4"/>
<proteinExistence type="inferred from homology"/>
<dbReference type="STRING" id="1565605.PG1C_11580"/>
<dbReference type="PANTHER" id="PTHR43756:SF1">
    <property type="entry name" value="3-PHENYLPROPIONATE_CINNAMIC ACID DIOXYGENASE SUBUNIT ALPHA"/>
    <property type="match status" value="1"/>
</dbReference>
<dbReference type="GO" id="GO:0051537">
    <property type="term" value="F:2 iron, 2 sulfur cluster binding"/>
    <property type="evidence" value="ECO:0007669"/>
    <property type="project" value="UniProtKB-KW"/>
</dbReference>
<reference evidence="10 11" key="1">
    <citation type="journal article" date="2015" name="Genome Announc.">
        <title>Complete Genome Sequence of a Novel Bacterium within the Family Rhodocyclaceae That Degrades Polycyclic Aromatic Hydrocarbons.</title>
        <authorList>
            <person name="Singleton D.R."/>
            <person name="Dickey A.N."/>
            <person name="Scholl E.H."/>
            <person name="Wright F.A."/>
            <person name="Aitken M.D."/>
        </authorList>
    </citation>
    <scope>NUCLEOTIDE SEQUENCE [LARGE SCALE GENOMIC DNA]</scope>
    <source>
        <strain evidence="11">PG1-Ca6</strain>
    </source>
</reference>
<evidence type="ECO:0000259" key="9">
    <source>
        <dbReference type="PROSITE" id="PS51296"/>
    </source>
</evidence>
<keyword evidence="8" id="KW-0520">NAD</keyword>
<accession>A0A0C5JQZ9</accession>
<dbReference type="GO" id="GO:0005506">
    <property type="term" value="F:iron ion binding"/>
    <property type="evidence" value="ECO:0007669"/>
    <property type="project" value="InterPro"/>
</dbReference>
<dbReference type="Gene3D" id="3.90.380.10">
    <property type="entry name" value="Naphthalene 1,2-dioxygenase Alpha Subunit, Chain A, domain 1"/>
    <property type="match status" value="1"/>
</dbReference>
<dbReference type="Pfam" id="PF00848">
    <property type="entry name" value="Ring_hydroxyl_A"/>
    <property type="match status" value="1"/>
</dbReference>
<keyword evidence="11" id="KW-1185">Reference proteome</keyword>
<evidence type="ECO:0000256" key="5">
    <source>
        <dbReference type="ARBA" id="ARBA00023002"/>
    </source>
</evidence>
<dbReference type="PRINTS" id="PR00090">
    <property type="entry name" value="RNGDIOXGNASE"/>
</dbReference>
<evidence type="ECO:0000313" key="11">
    <source>
        <dbReference type="Proteomes" id="UP000061603"/>
    </source>
</evidence>
<dbReference type="PANTHER" id="PTHR43756">
    <property type="entry name" value="CHOLINE MONOOXYGENASE, CHLOROPLASTIC"/>
    <property type="match status" value="1"/>
</dbReference>
<evidence type="ECO:0000256" key="6">
    <source>
        <dbReference type="ARBA" id="ARBA00023004"/>
    </source>
</evidence>
<evidence type="ECO:0000256" key="1">
    <source>
        <dbReference type="ARBA" id="ARBA00008751"/>
    </source>
</evidence>
<evidence type="ECO:0000256" key="7">
    <source>
        <dbReference type="ARBA" id="ARBA00023014"/>
    </source>
</evidence>
<dbReference type="AlphaFoldDB" id="A0A0C5JQZ9"/>
<keyword evidence="5" id="KW-0560">Oxidoreductase</keyword>
<keyword evidence="3" id="KW-0479">Metal-binding</keyword>
<protein>
    <submittedName>
        <fullName evidence="10">Toluate 1,2-dioxygenase</fullName>
    </submittedName>
</protein>
<comment type="similarity">
    <text evidence="1">Belongs to the bacterial ring-hydroxylating dioxygenase alpha subunit family.</text>
</comment>
<dbReference type="InterPro" id="IPR001663">
    <property type="entry name" value="Rng_hydr_dOase-A"/>
</dbReference>